<evidence type="ECO:0000313" key="3">
    <source>
        <dbReference type="Proteomes" id="UP000235963"/>
    </source>
</evidence>
<reference evidence="2 3" key="1">
    <citation type="submission" date="2015-12" db="EMBL/GenBank/DDBJ databases">
        <title>Streptococcus penaeicida sp. nov.</title>
        <authorList>
            <person name="Gomez-Gil B."/>
            <person name="Morales-Covarrubias M."/>
        </authorList>
    </citation>
    <scope>NUCLEOTIDE SEQUENCE [LARGE SCALE GENOMIC DNA]</scope>
    <source>
        <strain evidence="2 3">CAIM 1838</strain>
    </source>
</reference>
<evidence type="ECO:0000313" key="2">
    <source>
        <dbReference type="EMBL" id="PND48272.1"/>
    </source>
</evidence>
<proteinExistence type="predicted"/>
<evidence type="ECO:0000256" key="1">
    <source>
        <dbReference type="SAM" id="Phobius"/>
    </source>
</evidence>
<comment type="caution">
    <text evidence="2">The sequence shown here is derived from an EMBL/GenBank/DDBJ whole genome shotgun (WGS) entry which is preliminary data.</text>
</comment>
<organism evidence="2 3">
    <name type="scientific">Streptococcus penaeicida</name>
    <dbReference type="NCBI Taxonomy" id="1765960"/>
    <lineage>
        <taxon>Bacteria</taxon>
        <taxon>Bacillati</taxon>
        <taxon>Bacillota</taxon>
        <taxon>Bacilli</taxon>
        <taxon>Lactobacillales</taxon>
        <taxon>Streptococcaceae</taxon>
        <taxon>Streptococcus</taxon>
    </lineage>
</organism>
<feature type="transmembrane region" description="Helical" evidence="1">
    <location>
        <begin position="95"/>
        <end position="113"/>
    </location>
</feature>
<dbReference type="Proteomes" id="UP000235963">
    <property type="component" value="Unassembled WGS sequence"/>
</dbReference>
<keyword evidence="1" id="KW-0472">Membrane</keyword>
<dbReference type="EMBL" id="LOCM01000009">
    <property type="protein sequence ID" value="PND48272.1"/>
    <property type="molecule type" value="Genomic_DNA"/>
</dbReference>
<dbReference type="AlphaFoldDB" id="A0A2N8LDN9"/>
<dbReference type="OrthoDB" id="2224794at2"/>
<accession>A0A2N8LDN9</accession>
<gene>
    <name evidence="2" type="ORF">AT575_02030</name>
</gene>
<name>A0A2N8LDN9_9STRE</name>
<protein>
    <submittedName>
        <fullName evidence="2">Uncharacterized protein</fullName>
    </submittedName>
</protein>
<dbReference type="RefSeq" id="WP_102776942.1">
    <property type="nucleotide sequence ID" value="NZ_CBCSGP010000007.1"/>
</dbReference>
<keyword evidence="1" id="KW-0812">Transmembrane</keyword>
<keyword evidence="3" id="KW-1185">Reference proteome</keyword>
<feature type="transmembrane region" description="Helical" evidence="1">
    <location>
        <begin position="72"/>
        <end position="89"/>
    </location>
</feature>
<sequence length="126" mass="14363">MKIKRQTHLAKVGAPITVDIGNIEKILLQNGQEIEIPIAKNETPIRLRQRFSPRILVNGSDSYVIVDRPKTIITFWFSIILIIISHLLLPFDSDLLWCLSVIGISLLIITFNLPKYELQNSKKTLS</sequence>
<keyword evidence="1" id="KW-1133">Transmembrane helix</keyword>